<proteinExistence type="predicted"/>
<evidence type="ECO:0000313" key="2">
    <source>
        <dbReference type="EMBL" id="EDL86305.1"/>
    </source>
</evidence>
<feature type="non-terminal residue" evidence="2">
    <location>
        <position position="123"/>
    </location>
</feature>
<name>A6KLB5_RAT</name>
<evidence type="ECO:0000313" key="3">
    <source>
        <dbReference type="Proteomes" id="UP000234681"/>
    </source>
</evidence>
<reference evidence="2 3" key="1">
    <citation type="submission" date="2005-09" db="EMBL/GenBank/DDBJ databases">
        <authorList>
            <person name="Mural R.J."/>
            <person name="Li P.W."/>
            <person name="Adams M.D."/>
            <person name="Amanatides P.G."/>
            <person name="Baden-Tillson H."/>
            <person name="Barnstead M."/>
            <person name="Chin S.H."/>
            <person name="Dew I."/>
            <person name="Evans C.A."/>
            <person name="Ferriera S."/>
            <person name="Flanigan M."/>
            <person name="Fosler C."/>
            <person name="Glodek A."/>
            <person name="Gu Z."/>
            <person name="Holt R.A."/>
            <person name="Jennings D."/>
            <person name="Kraft C.L."/>
            <person name="Lu F."/>
            <person name="Nguyen T."/>
            <person name="Nusskern D.R."/>
            <person name="Pfannkoch C.M."/>
            <person name="Sitter C."/>
            <person name="Sutton G.G."/>
            <person name="Venter J.C."/>
            <person name="Wang Z."/>
            <person name="Woodage T."/>
            <person name="Zheng X.H."/>
            <person name="Zhong F."/>
        </authorList>
    </citation>
    <scope>NUCLEOTIDE SEQUENCE [LARGE SCALE GENOMIC DNA]</scope>
    <source>
        <strain>BN</strain>
        <strain evidence="3">Sprague-Dawley</strain>
    </source>
</reference>
<evidence type="ECO:0000256" key="1">
    <source>
        <dbReference type="SAM" id="MobiDB-lite"/>
    </source>
</evidence>
<accession>A6KLB5</accession>
<feature type="compositionally biased region" description="Low complexity" evidence="1">
    <location>
        <begin position="96"/>
        <end position="109"/>
    </location>
</feature>
<organism evidence="2 3">
    <name type="scientific">Rattus norvegicus</name>
    <name type="common">Rat</name>
    <dbReference type="NCBI Taxonomy" id="10116"/>
    <lineage>
        <taxon>Eukaryota</taxon>
        <taxon>Metazoa</taxon>
        <taxon>Chordata</taxon>
        <taxon>Craniata</taxon>
        <taxon>Vertebrata</taxon>
        <taxon>Euteleostomi</taxon>
        <taxon>Mammalia</taxon>
        <taxon>Eutheria</taxon>
        <taxon>Euarchontoglires</taxon>
        <taxon>Glires</taxon>
        <taxon>Rodentia</taxon>
        <taxon>Myomorpha</taxon>
        <taxon>Muroidea</taxon>
        <taxon>Muridae</taxon>
        <taxon>Murinae</taxon>
        <taxon>Rattus</taxon>
    </lineage>
</organism>
<feature type="compositionally biased region" description="Basic residues" evidence="1">
    <location>
        <begin position="51"/>
        <end position="61"/>
    </location>
</feature>
<protein>
    <submittedName>
        <fullName evidence="2">RCG38934</fullName>
    </submittedName>
</protein>
<gene>
    <name evidence="2" type="ORF">rCG_38934</name>
</gene>
<sequence>MGSSGVHSVVPCETSLMQGSGGGVTAWDRWTAPSKGLLLAVHALTRGCHLRPHPRRQRSTRARGQSPTPHLSWAPYLEAREAKGPSRCHHRQQARPLPRLHLLPPPTTTITTTTMVTAMVAWG</sequence>
<feature type="region of interest" description="Disordered" evidence="1">
    <location>
        <begin position="51"/>
        <end position="109"/>
    </location>
</feature>
<dbReference type="AlphaFoldDB" id="A6KLB5"/>
<dbReference type="EMBL" id="CH474063">
    <property type="protein sequence ID" value="EDL86305.1"/>
    <property type="molecule type" value="Genomic_DNA"/>
</dbReference>
<dbReference type="Proteomes" id="UP000234681">
    <property type="component" value="Chromosome X"/>
</dbReference>